<dbReference type="EMBL" id="CM010718">
    <property type="protein sequence ID" value="RZC57323.1"/>
    <property type="molecule type" value="Genomic_DNA"/>
</dbReference>
<evidence type="ECO:0000313" key="2">
    <source>
        <dbReference type="Proteomes" id="UP000316621"/>
    </source>
</evidence>
<dbReference type="Proteomes" id="UP000316621">
    <property type="component" value="Chromosome 4"/>
</dbReference>
<name>A0A4Y7J852_PAPSO</name>
<dbReference type="Gramene" id="RZC57323">
    <property type="protein sequence ID" value="RZC57323"/>
    <property type="gene ID" value="C5167_004623"/>
</dbReference>
<evidence type="ECO:0000313" key="1">
    <source>
        <dbReference type="EMBL" id="RZC57323.1"/>
    </source>
</evidence>
<sequence>MMLNKKSAGGGGDVVHSLKVVGVMVDAVYPVYAVCGVGRAIGGIWWCCEGGMASSSGYGAGDDSVGNGRN</sequence>
<keyword evidence="2" id="KW-1185">Reference proteome</keyword>
<proteinExistence type="predicted"/>
<protein>
    <submittedName>
        <fullName evidence="1">Uncharacterized protein</fullName>
    </submittedName>
</protein>
<gene>
    <name evidence="1" type="ORF">C5167_004623</name>
</gene>
<organism evidence="1 2">
    <name type="scientific">Papaver somniferum</name>
    <name type="common">Opium poppy</name>
    <dbReference type="NCBI Taxonomy" id="3469"/>
    <lineage>
        <taxon>Eukaryota</taxon>
        <taxon>Viridiplantae</taxon>
        <taxon>Streptophyta</taxon>
        <taxon>Embryophyta</taxon>
        <taxon>Tracheophyta</taxon>
        <taxon>Spermatophyta</taxon>
        <taxon>Magnoliopsida</taxon>
        <taxon>Ranunculales</taxon>
        <taxon>Papaveraceae</taxon>
        <taxon>Papaveroideae</taxon>
        <taxon>Papaver</taxon>
    </lineage>
</organism>
<reference evidence="1 2" key="1">
    <citation type="journal article" date="2018" name="Science">
        <title>The opium poppy genome and morphinan production.</title>
        <authorList>
            <person name="Guo L."/>
            <person name="Winzer T."/>
            <person name="Yang X."/>
            <person name="Li Y."/>
            <person name="Ning Z."/>
            <person name="He Z."/>
            <person name="Teodor R."/>
            <person name="Lu Y."/>
            <person name="Bowser T.A."/>
            <person name="Graham I.A."/>
            <person name="Ye K."/>
        </authorList>
    </citation>
    <scope>NUCLEOTIDE SEQUENCE [LARGE SCALE GENOMIC DNA]</scope>
    <source>
        <strain evidence="2">cv. HN1</strain>
        <tissue evidence="1">Leaves</tissue>
    </source>
</reference>
<accession>A0A4Y7J852</accession>
<dbReference type="AlphaFoldDB" id="A0A4Y7J852"/>